<comment type="caution">
    <text evidence="2">The sequence shown here is derived from an EMBL/GenBank/DDBJ whole genome shotgun (WGS) entry which is preliminary data.</text>
</comment>
<evidence type="ECO:0000256" key="1">
    <source>
        <dbReference type="SAM" id="Phobius"/>
    </source>
</evidence>
<gene>
    <name evidence="2" type="ORF">UT64_C0004G0015</name>
</gene>
<dbReference type="AlphaFoldDB" id="A0A0G0Q0M3"/>
<dbReference type="Proteomes" id="UP000034137">
    <property type="component" value="Unassembled WGS sequence"/>
</dbReference>
<keyword evidence="1" id="KW-1133">Transmembrane helix</keyword>
<sequence length="132" mass="15372">MKISKSKQVGIFLAAIHAILVVRTVFNIISAKEDDWPMLWLLFPFIDFPYSLIGVILTGFISQFFDSINIYEINLLPYPLNDINNFILPFIIFGVFGTIWYFYLPQIISAHMANRNKQISITDYFKKILSKK</sequence>
<evidence type="ECO:0000313" key="2">
    <source>
        <dbReference type="EMBL" id="KKR33708.1"/>
    </source>
</evidence>
<accession>A0A0G0Q0M3</accession>
<dbReference type="EMBL" id="LBXO01000004">
    <property type="protein sequence ID" value="KKR33708.1"/>
    <property type="molecule type" value="Genomic_DNA"/>
</dbReference>
<proteinExistence type="predicted"/>
<feature type="transmembrane region" description="Helical" evidence="1">
    <location>
        <begin position="9"/>
        <end position="29"/>
    </location>
</feature>
<feature type="transmembrane region" description="Helical" evidence="1">
    <location>
        <begin position="41"/>
        <end position="65"/>
    </location>
</feature>
<organism evidence="2 3">
    <name type="scientific">Candidatus Falkowbacteria bacterium GW2011_GWF2_39_8</name>
    <dbReference type="NCBI Taxonomy" id="1618642"/>
    <lineage>
        <taxon>Bacteria</taxon>
        <taxon>Candidatus Falkowiibacteriota</taxon>
    </lineage>
</organism>
<evidence type="ECO:0000313" key="3">
    <source>
        <dbReference type="Proteomes" id="UP000034137"/>
    </source>
</evidence>
<keyword evidence="1" id="KW-0472">Membrane</keyword>
<feature type="transmembrane region" description="Helical" evidence="1">
    <location>
        <begin position="86"/>
        <end position="104"/>
    </location>
</feature>
<reference evidence="2 3" key="1">
    <citation type="journal article" date="2015" name="Nature">
        <title>rRNA introns, odd ribosomes, and small enigmatic genomes across a large radiation of phyla.</title>
        <authorList>
            <person name="Brown C.T."/>
            <person name="Hug L.A."/>
            <person name="Thomas B.C."/>
            <person name="Sharon I."/>
            <person name="Castelle C.J."/>
            <person name="Singh A."/>
            <person name="Wilkins M.J."/>
            <person name="Williams K.H."/>
            <person name="Banfield J.F."/>
        </authorList>
    </citation>
    <scope>NUCLEOTIDE SEQUENCE [LARGE SCALE GENOMIC DNA]</scope>
</reference>
<keyword evidence="1" id="KW-0812">Transmembrane</keyword>
<name>A0A0G0Q0M3_9BACT</name>
<protein>
    <submittedName>
        <fullName evidence="2">Uncharacterized protein</fullName>
    </submittedName>
</protein>